<organism evidence="1 2">
    <name type="scientific">Stylosanthes scabra</name>
    <dbReference type="NCBI Taxonomy" id="79078"/>
    <lineage>
        <taxon>Eukaryota</taxon>
        <taxon>Viridiplantae</taxon>
        <taxon>Streptophyta</taxon>
        <taxon>Embryophyta</taxon>
        <taxon>Tracheophyta</taxon>
        <taxon>Spermatophyta</taxon>
        <taxon>Magnoliopsida</taxon>
        <taxon>eudicotyledons</taxon>
        <taxon>Gunneridae</taxon>
        <taxon>Pentapetalae</taxon>
        <taxon>rosids</taxon>
        <taxon>fabids</taxon>
        <taxon>Fabales</taxon>
        <taxon>Fabaceae</taxon>
        <taxon>Papilionoideae</taxon>
        <taxon>50 kb inversion clade</taxon>
        <taxon>dalbergioids sensu lato</taxon>
        <taxon>Dalbergieae</taxon>
        <taxon>Pterocarpus clade</taxon>
        <taxon>Stylosanthes</taxon>
    </lineage>
</organism>
<evidence type="ECO:0000313" key="2">
    <source>
        <dbReference type="Proteomes" id="UP001341840"/>
    </source>
</evidence>
<sequence>MRVTHYDQRNSVFLVEDGKPGCMWEHRQYRRVPRISLLVAPCNCCLCIRRIRVGASVDPVFTVANLFKVYEMEFLPIPDENLRPEWMGSNLQLNPHMKRKNKGR</sequence>
<keyword evidence="2" id="KW-1185">Reference proteome</keyword>
<comment type="caution">
    <text evidence="1">The sequence shown here is derived from an EMBL/GenBank/DDBJ whole genome shotgun (WGS) entry which is preliminary data.</text>
</comment>
<dbReference type="Proteomes" id="UP001341840">
    <property type="component" value="Unassembled WGS sequence"/>
</dbReference>
<proteinExistence type="predicted"/>
<name>A0ABU6V4U0_9FABA</name>
<evidence type="ECO:0000313" key="1">
    <source>
        <dbReference type="EMBL" id="MED6167525.1"/>
    </source>
</evidence>
<protein>
    <submittedName>
        <fullName evidence="1">Uncharacterized protein</fullName>
    </submittedName>
</protein>
<accession>A0ABU6V4U0</accession>
<dbReference type="EMBL" id="JASCZI010151041">
    <property type="protein sequence ID" value="MED6167525.1"/>
    <property type="molecule type" value="Genomic_DNA"/>
</dbReference>
<reference evidence="1 2" key="1">
    <citation type="journal article" date="2023" name="Plants (Basel)">
        <title>Bridging the Gap: Combining Genomics and Transcriptomics Approaches to Understand Stylosanthes scabra, an Orphan Legume from the Brazilian Caatinga.</title>
        <authorList>
            <person name="Ferreira-Neto J.R.C."/>
            <person name="da Silva M.D."/>
            <person name="Binneck E."/>
            <person name="de Melo N.F."/>
            <person name="da Silva R.H."/>
            <person name="de Melo A.L.T.M."/>
            <person name="Pandolfi V."/>
            <person name="Bustamante F.O."/>
            <person name="Brasileiro-Vidal A.C."/>
            <person name="Benko-Iseppon A.M."/>
        </authorList>
    </citation>
    <scope>NUCLEOTIDE SEQUENCE [LARGE SCALE GENOMIC DNA]</scope>
    <source>
        <tissue evidence="1">Leaves</tissue>
    </source>
</reference>
<gene>
    <name evidence="1" type="ORF">PIB30_003497</name>
</gene>